<dbReference type="PANTHER" id="PTHR14859:SF15">
    <property type="entry name" value="ENDONUCLEASE_EXONUCLEASE_PHOSPHATASE DOMAIN-CONTAINING PROTEIN"/>
    <property type="match status" value="1"/>
</dbReference>
<dbReference type="GO" id="GO:0006506">
    <property type="term" value="P:GPI anchor biosynthetic process"/>
    <property type="evidence" value="ECO:0007669"/>
    <property type="project" value="TreeGrafter"/>
</dbReference>
<dbReference type="Gene3D" id="3.60.10.10">
    <property type="entry name" value="Endonuclease/exonuclease/phosphatase"/>
    <property type="match status" value="1"/>
</dbReference>
<dbReference type="InterPro" id="IPR036691">
    <property type="entry name" value="Endo/exonu/phosph_ase_sf"/>
</dbReference>
<comment type="caution">
    <text evidence="3">The sequence shown here is derived from an EMBL/GenBank/DDBJ whole genome shotgun (WGS) entry which is preliminary data.</text>
</comment>
<dbReference type="Pfam" id="PF03372">
    <property type="entry name" value="Exo_endo_phos"/>
    <property type="match status" value="1"/>
</dbReference>
<dbReference type="InterPro" id="IPR051916">
    <property type="entry name" value="GPI-anchor_lipid_remodeler"/>
</dbReference>
<accession>A0A7V8V9J8</accession>
<evidence type="ECO:0000313" key="3">
    <source>
        <dbReference type="EMBL" id="MBA2117146.1"/>
    </source>
</evidence>
<feature type="signal peptide" evidence="1">
    <location>
        <begin position="1"/>
        <end position="22"/>
    </location>
</feature>
<feature type="chain" id="PRO_5030775308" description="Endonuclease/exonuclease/phosphatase domain-containing protein" evidence="1">
    <location>
        <begin position="23"/>
        <end position="266"/>
    </location>
</feature>
<evidence type="ECO:0000256" key="1">
    <source>
        <dbReference type="SAM" id="SignalP"/>
    </source>
</evidence>
<dbReference type="GO" id="GO:0003824">
    <property type="term" value="F:catalytic activity"/>
    <property type="evidence" value="ECO:0007669"/>
    <property type="project" value="InterPro"/>
</dbReference>
<dbReference type="GO" id="GO:0016020">
    <property type="term" value="C:membrane"/>
    <property type="evidence" value="ECO:0007669"/>
    <property type="project" value="GOC"/>
</dbReference>
<dbReference type="EMBL" id="JABRWO010000013">
    <property type="protein sequence ID" value="MBA2117146.1"/>
    <property type="molecule type" value="Genomic_DNA"/>
</dbReference>
<dbReference type="Proteomes" id="UP000551616">
    <property type="component" value="Unassembled WGS sequence"/>
</dbReference>
<feature type="domain" description="Endonuclease/exonuclease/phosphatase" evidence="2">
    <location>
        <begin position="31"/>
        <end position="251"/>
    </location>
</feature>
<organism evidence="3 4">
    <name type="scientific">Bremerella alba</name>
    <dbReference type="NCBI Taxonomy" id="980252"/>
    <lineage>
        <taxon>Bacteria</taxon>
        <taxon>Pseudomonadati</taxon>
        <taxon>Planctomycetota</taxon>
        <taxon>Planctomycetia</taxon>
        <taxon>Pirellulales</taxon>
        <taxon>Pirellulaceae</taxon>
        <taxon>Bremerella</taxon>
    </lineage>
</organism>
<dbReference type="AlphaFoldDB" id="A0A7V8V9J8"/>
<name>A0A7V8V9J8_9BACT</name>
<dbReference type="PANTHER" id="PTHR14859">
    <property type="entry name" value="CALCOFLUOR WHITE HYPERSENSITIVE PROTEIN PRECURSOR"/>
    <property type="match status" value="1"/>
</dbReference>
<reference evidence="3 4" key="1">
    <citation type="submission" date="2020-05" db="EMBL/GenBank/DDBJ databases">
        <title>Bremerella alba sp. nov., a novel planctomycete isolated from the surface of the macroalga Fucus spiralis.</title>
        <authorList>
            <person name="Godinho O."/>
            <person name="Botelho R."/>
            <person name="Albuquerque L."/>
            <person name="Wiegand S."/>
            <person name="Da Costa M.S."/>
            <person name="Lobo-Da-Cunha A."/>
            <person name="Jogler C."/>
            <person name="Lage O.M."/>
        </authorList>
    </citation>
    <scope>NUCLEOTIDE SEQUENCE [LARGE SCALE GENOMIC DNA]</scope>
    <source>
        <strain evidence="3 4">FF15</strain>
    </source>
</reference>
<dbReference type="InterPro" id="IPR005135">
    <property type="entry name" value="Endo/exonuclease/phosphatase"/>
</dbReference>
<gene>
    <name evidence="3" type="ORF">HOV93_43420</name>
</gene>
<dbReference type="RefSeq" id="WP_207398532.1">
    <property type="nucleotide sequence ID" value="NZ_JABRWO010000013.1"/>
</dbReference>
<proteinExistence type="predicted"/>
<dbReference type="SUPFAM" id="SSF56219">
    <property type="entry name" value="DNase I-like"/>
    <property type="match status" value="1"/>
</dbReference>
<evidence type="ECO:0000259" key="2">
    <source>
        <dbReference type="Pfam" id="PF03372"/>
    </source>
</evidence>
<evidence type="ECO:0000313" key="4">
    <source>
        <dbReference type="Proteomes" id="UP000551616"/>
    </source>
</evidence>
<protein>
    <recommendedName>
        <fullName evidence="2">Endonuclease/exonuclease/phosphatase domain-containing protein</fullName>
    </recommendedName>
</protein>
<keyword evidence="4" id="KW-1185">Reference proteome</keyword>
<keyword evidence="1" id="KW-0732">Signal</keyword>
<sequence>MLTFRALPLLLLAIGVVSAAAAQEPTRVRVVSYNIHHGEGTDGKLDLKRIAQVLSDAKPDIVALQEVDQNTKRTENVDQTAVLAKLLKMNSVFGGNIDFQGGRYGNAILTKYSSISVTNHPLPALTSGEQRGLMEADISVPGMKQPLKFLATHFDYRGDDKERVASCEMIAQLIRDWGNRPALLAGDLNALPESRTLTLLENDWTRANRHILATFPSDTPTRQIDYIMLRPMEGWKVVEYRVLDSPVASDHRGILAVLDWAEPSTK</sequence>